<protein>
    <recommendedName>
        <fullName evidence="1">HVA22-like protein</fullName>
    </recommendedName>
</protein>
<dbReference type="GO" id="GO:0016020">
    <property type="term" value="C:membrane"/>
    <property type="evidence" value="ECO:0007669"/>
    <property type="project" value="UniProtKB-SubCell"/>
</dbReference>
<dbReference type="PANTHER" id="PTHR12300:SF162">
    <property type="entry name" value="HVA22-LIKE PROTEIN J"/>
    <property type="match status" value="1"/>
</dbReference>
<dbReference type="InterPro" id="IPR004345">
    <property type="entry name" value="TB2_DP1_HVA22"/>
</dbReference>
<feature type="compositionally biased region" description="Low complexity" evidence="2">
    <location>
        <begin position="197"/>
        <end position="206"/>
    </location>
</feature>
<comment type="similarity">
    <text evidence="1">Belongs to the DP1 family.</text>
</comment>
<evidence type="ECO:0000313" key="3">
    <source>
        <dbReference type="EMBL" id="GKV31894.1"/>
    </source>
</evidence>
<dbReference type="Proteomes" id="UP001054252">
    <property type="component" value="Unassembled WGS sequence"/>
</dbReference>
<comment type="caution">
    <text evidence="3">The sequence shown here is derived from an EMBL/GenBank/DDBJ whole genome shotgun (WGS) entry which is preliminary data.</text>
</comment>
<evidence type="ECO:0000313" key="4">
    <source>
        <dbReference type="Proteomes" id="UP001054252"/>
    </source>
</evidence>
<gene>
    <name evidence="3" type="ORF">SLEP1_g40551</name>
</gene>
<comment type="subcellular location">
    <subcellularLocation>
        <location evidence="1">Membrane</location>
        <topology evidence="1">Multi-pass membrane protein</topology>
    </subcellularLocation>
</comment>
<dbReference type="EMBL" id="BPVZ01000093">
    <property type="protein sequence ID" value="GKV31894.1"/>
    <property type="molecule type" value="Genomic_DNA"/>
</dbReference>
<feature type="region of interest" description="Disordered" evidence="2">
    <location>
        <begin position="153"/>
        <end position="243"/>
    </location>
</feature>
<feature type="compositionally biased region" description="Basic residues" evidence="2">
    <location>
        <begin position="232"/>
        <end position="243"/>
    </location>
</feature>
<dbReference type="PANTHER" id="PTHR12300">
    <property type="entry name" value="HVA22-LIKE PROTEINS"/>
    <property type="match status" value="1"/>
</dbReference>
<sequence>MLGDFINRCLMLLLGYAYPAFECYKAVEKNKIEIDELRFWCQYWILVAFLSVFERVGDIFISWLPMYGEMKLALIIYLWYPKTKGTGHVYNTFLRPIVARHETDIERKIQELKAKAWDFVLYYWQNFAEVGQSKFFDIIQYLLSTSVKLRGGELSGDQQQSNGQPRPGSVSLSSGPGSQSGKNKKWPPTAPPPPDSPTTSQDSPTSRLAQTKPKFENNGETGSTGDTDHNQARFRLRRTKPDN</sequence>
<feature type="compositionally biased region" description="Low complexity" evidence="2">
    <location>
        <begin position="168"/>
        <end position="181"/>
    </location>
</feature>
<name>A0AAV5L3W6_9ROSI</name>
<dbReference type="Pfam" id="PF03134">
    <property type="entry name" value="TB2_DP1_HVA22"/>
    <property type="match status" value="1"/>
</dbReference>
<evidence type="ECO:0000256" key="1">
    <source>
        <dbReference type="RuleBase" id="RU362006"/>
    </source>
</evidence>
<evidence type="ECO:0000256" key="2">
    <source>
        <dbReference type="SAM" id="MobiDB-lite"/>
    </source>
</evidence>
<keyword evidence="4" id="KW-1185">Reference proteome</keyword>
<accession>A0AAV5L3W6</accession>
<dbReference type="AlphaFoldDB" id="A0AAV5L3W6"/>
<proteinExistence type="inferred from homology"/>
<organism evidence="3 4">
    <name type="scientific">Rubroshorea leprosula</name>
    <dbReference type="NCBI Taxonomy" id="152421"/>
    <lineage>
        <taxon>Eukaryota</taxon>
        <taxon>Viridiplantae</taxon>
        <taxon>Streptophyta</taxon>
        <taxon>Embryophyta</taxon>
        <taxon>Tracheophyta</taxon>
        <taxon>Spermatophyta</taxon>
        <taxon>Magnoliopsida</taxon>
        <taxon>eudicotyledons</taxon>
        <taxon>Gunneridae</taxon>
        <taxon>Pentapetalae</taxon>
        <taxon>rosids</taxon>
        <taxon>malvids</taxon>
        <taxon>Malvales</taxon>
        <taxon>Dipterocarpaceae</taxon>
        <taxon>Rubroshorea</taxon>
    </lineage>
</organism>
<reference evidence="3 4" key="1">
    <citation type="journal article" date="2021" name="Commun. Biol.">
        <title>The genome of Shorea leprosula (Dipterocarpaceae) highlights the ecological relevance of drought in aseasonal tropical rainforests.</title>
        <authorList>
            <person name="Ng K.K.S."/>
            <person name="Kobayashi M.J."/>
            <person name="Fawcett J.A."/>
            <person name="Hatakeyama M."/>
            <person name="Paape T."/>
            <person name="Ng C.H."/>
            <person name="Ang C.C."/>
            <person name="Tnah L.H."/>
            <person name="Lee C.T."/>
            <person name="Nishiyama T."/>
            <person name="Sese J."/>
            <person name="O'Brien M.J."/>
            <person name="Copetti D."/>
            <person name="Mohd Noor M.I."/>
            <person name="Ong R.C."/>
            <person name="Putra M."/>
            <person name="Sireger I.Z."/>
            <person name="Indrioko S."/>
            <person name="Kosugi Y."/>
            <person name="Izuno A."/>
            <person name="Isagi Y."/>
            <person name="Lee S.L."/>
            <person name="Shimizu K.K."/>
        </authorList>
    </citation>
    <scope>NUCLEOTIDE SEQUENCE [LARGE SCALE GENOMIC DNA]</scope>
    <source>
        <strain evidence="3">214</strain>
    </source>
</reference>